<keyword evidence="5" id="KW-1185">Reference proteome</keyword>
<feature type="domain" description="PRC-barrel" evidence="3">
    <location>
        <begin position="38"/>
        <end position="85"/>
    </location>
</feature>
<evidence type="ECO:0000313" key="4">
    <source>
        <dbReference type="EMBL" id="QCF24658.1"/>
    </source>
</evidence>
<feature type="signal peptide" evidence="2">
    <location>
        <begin position="1"/>
        <end position="27"/>
    </location>
</feature>
<protein>
    <submittedName>
        <fullName evidence="4">PRC-barrel domain containing protein</fullName>
    </submittedName>
</protein>
<organism evidence="4 5">
    <name type="scientific">Hydrocarboniclastica marina</name>
    <dbReference type="NCBI Taxonomy" id="2259620"/>
    <lineage>
        <taxon>Bacteria</taxon>
        <taxon>Pseudomonadati</taxon>
        <taxon>Pseudomonadota</taxon>
        <taxon>Gammaproteobacteria</taxon>
        <taxon>Alteromonadales</taxon>
        <taxon>Alteromonadaceae</taxon>
        <taxon>Hydrocarboniclastica</taxon>
    </lineage>
</organism>
<reference evidence="4 5" key="1">
    <citation type="submission" date="2018-07" db="EMBL/GenBank/DDBJ databases">
        <title>Marsedoiliclastica nanhaica gen. nov. sp. nov., a novel marine hydrocarbonoclastic bacterium isolated from an in-situ enriched hydrocarbon-degrading consortium in deep-sea sediment.</title>
        <authorList>
            <person name="Dong C."/>
            <person name="Ma T."/>
            <person name="Liu R."/>
            <person name="Shao Z."/>
        </authorList>
    </citation>
    <scope>NUCLEOTIDE SEQUENCE [LARGE SCALE GENOMIC DNA]</scope>
    <source>
        <strain evidence="5">soil36-7</strain>
    </source>
</reference>
<dbReference type="InterPro" id="IPR011033">
    <property type="entry name" value="PRC_barrel-like_sf"/>
</dbReference>
<proteinExistence type="predicted"/>
<evidence type="ECO:0000256" key="1">
    <source>
        <dbReference type="SAM" id="MobiDB-lite"/>
    </source>
</evidence>
<dbReference type="InterPro" id="IPR027275">
    <property type="entry name" value="PRC-brl_dom"/>
</dbReference>
<dbReference type="EMBL" id="CP031093">
    <property type="protein sequence ID" value="QCF24658.1"/>
    <property type="molecule type" value="Genomic_DNA"/>
</dbReference>
<dbReference type="Gene3D" id="2.30.30.240">
    <property type="entry name" value="PRC-barrel domain"/>
    <property type="match status" value="1"/>
</dbReference>
<name>A0A4P7XCS9_9ALTE</name>
<dbReference type="OrthoDB" id="6182585at2"/>
<dbReference type="AlphaFoldDB" id="A0A4P7XCS9"/>
<gene>
    <name evidence="4" type="ORF">soil367_01070</name>
</gene>
<evidence type="ECO:0000256" key="2">
    <source>
        <dbReference type="SAM" id="SignalP"/>
    </source>
</evidence>
<feature type="compositionally biased region" description="Polar residues" evidence="1">
    <location>
        <begin position="142"/>
        <end position="164"/>
    </location>
</feature>
<feature type="chain" id="PRO_5020781409" evidence="2">
    <location>
        <begin position="28"/>
        <end position="181"/>
    </location>
</feature>
<accession>A0A4P7XCS9</accession>
<dbReference type="RefSeq" id="WP_136546079.1">
    <property type="nucleotide sequence ID" value="NZ_CP031093.1"/>
</dbReference>
<keyword evidence="2" id="KW-0732">Signal</keyword>
<evidence type="ECO:0000313" key="5">
    <source>
        <dbReference type="Proteomes" id="UP000298049"/>
    </source>
</evidence>
<dbReference type="KEGG" id="hmi:soil367_01070"/>
<evidence type="ECO:0000259" key="3">
    <source>
        <dbReference type="Pfam" id="PF05239"/>
    </source>
</evidence>
<dbReference type="Pfam" id="PF05239">
    <property type="entry name" value="PRC"/>
    <property type="match status" value="1"/>
</dbReference>
<dbReference type="SUPFAM" id="SSF50346">
    <property type="entry name" value="PRC-barrel domain"/>
    <property type="match status" value="1"/>
</dbReference>
<dbReference type="Proteomes" id="UP000298049">
    <property type="component" value="Chromosome"/>
</dbReference>
<sequence length="181" mass="19915">MMNKRLFRNFGASLLLGGVALGNPALAAEGLYSADGLMEADVYDSSGKEVGEVEDILMGDNMALHSIILEAGGVLGMGGRELVVERGNFTVRPKDTAENWDDIDYEVHIDATQNEIKAFPEYDEGWWNQTSQALSNAWENTKETTSNAWENTKEATSSAWQNTKDAVENMTDEAEEEADEI</sequence>
<feature type="compositionally biased region" description="Acidic residues" evidence="1">
    <location>
        <begin position="170"/>
        <end position="181"/>
    </location>
</feature>
<feature type="region of interest" description="Disordered" evidence="1">
    <location>
        <begin position="142"/>
        <end position="181"/>
    </location>
</feature>